<dbReference type="Proteomes" id="UP001303473">
    <property type="component" value="Unassembled WGS sequence"/>
</dbReference>
<name>A0AAN6MV13_9PEZI</name>
<protein>
    <submittedName>
        <fullName evidence="1">Uncharacterized protein</fullName>
    </submittedName>
</protein>
<gene>
    <name evidence="1" type="ORF">QBC46DRAFT_225236</name>
</gene>
<reference evidence="2" key="1">
    <citation type="journal article" date="2023" name="Mol. Phylogenet. Evol.">
        <title>Genome-scale phylogeny and comparative genomics of the fungal order Sordariales.</title>
        <authorList>
            <person name="Hensen N."/>
            <person name="Bonometti L."/>
            <person name="Westerberg I."/>
            <person name="Brannstrom I.O."/>
            <person name="Guillou S."/>
            <person name="Cros-Aarteil S."/>
            <person name="Calhoun S."/>
            <person name="Haridas S."/>
            <person name="Kuo A."/>
            <person name="Mondo S."/>
            <person name="Pangilinan J."/>
            <person name="Riley R."/>
            <person name="LaButti K."/>
            <person name="Andreopoulos B."/>
            <person name="Lipzen A."/>
            <person name="Chen C."/>
            <person name="Yan M."/>
            <person name="Daum C."/>
            <person name="Ng V."/>
            <person name="Clum A."/>
            <person name="Steindorff A."/>
            <person name="Ohm R.A."/>
            <person name="Martin F."/>
            <person name="Silar P."/>
            <person name="Natvig D.O."/>
            <person name="Lalanne C."/>
            <person name="Gautier V."/>
            <person name="Ament-Velasquez S.L."/>
            <person name="Kruys A."/>
            <person name="Hutchinson M.I."/>
            <person name="Powell A.J."/>
            <person name="Barry K."/>
            <person name="Miller A.N."/>
            <person name="Grigoriev I.V."/>
            <person name="Debuchy R."/>
            <person name="Gladieux P."/>
            <person name="Hiltunen Thoren M."/>
            <person name="Johannesson H."/>
        </authorList>
    </citation>
    <scope>NUCLEOTIDE SEQUENCE [LARGE SCALE GENOMIC DNA]</scope>
    <source>
        <strain evidence="2">CBS 340.73</strain>
    </source>
</reference>
<evidence type="ECO:0000313" key="2">
    <source>
        <dbReference type="Proteomes" id="UP001303473"/>
    </source>
</evidence>
<evidence type="ECO:0000313" key="1">
    <source>
        <dbReference type="EMBL" id="KAK3933479.1"/>
    </source>
</evidence>
<accession>A0AAN6MV13</accession>
<comment type="caution">
    <text evidence="1">The sequence shown here is derived from an EMBL/GenBank/DDBJ whole genome shotgun (WGS) entry which is preliminary data.</text>
</comment>
<sequence length="78" mass="8350">MAPNLALATHELTQTILSSKLQGESAPTDKETAKIARCTIRRHRSNYLAYGSTKAPSNGAGRPSTITPVMVAALRDQL</sequence>
<dbReference type="EMBL" id="MU854185">
    <property type="protein sequence ID" value="KAK3933479.1"/>
    <property type="molecule type" value="Genomic_DNA"/>
</dbReference>
<keyword evidence="2" id="KW-1185">Reference proteome</keyword>
<proteinExistence type="predicted"/>
<dbReference type="AlphaFoldDB" id="A0AAN6MV13"/>
<feature type="non-terminal residue" evidence="1">
    <location>
        <position position="78"/>
    </location>
</feature>
<organism evidence="1 2">
    <name type="scientific">Diplogelasinospora grovesii</name>
    <dbReference type="NCBI Taxonomy" id="303347"/>
    <lineage>
        <taxon>Eukaryota</taxon>
        <taxon>Fungi</taxon>
        <taxon>Dikarya</taxon>
        <taxon>Ascomycota</taxon>
        <taxon>Pezizomycotina</taxon>
        <taxon>Sordariomycetes</taxon>
        <taxon>Sordariomycetidae</taxon>
        <taxon>Sordariales</taxon>
        <taxon>Diplogelasinosporaceae</taxon>
        <taxon>Diplogelasinospora</taxon>
    </lineage>
</organism>